<keyword evidence="4" id="KW-0507">mRNA processing</keyword>
<proteinExistence type="inferred from homology"/>
<accession>A0AAV7B4Z2</accession>
<dbReference type="InterPro" id="IPR036167">
    <property type="entry name" value="tRNA_intron_Endo_cat-like_sf"/>
</dbReference>
<dbReference type="GO" id="GO:0000379">
    <property type="term" value="P:tRNA-type intron splice site recognition and cleavage"/>
    <property type="evidence" value="ECO:0007669"/>
    <property type="project" value="UniProtKB-UniRule"/>
</dbReference>
<comment type="function">
    <text evidence="10">Constitutes one of the two catalytic subunit of the tRNA-splicing endonuclease complex, a complex responsible for identification and cleavage of the splice sites in pre-tRNA. It cleaves pre-tRNA at the 5'- and 3'-splice sites to release the intron. The products are an intron and two tRNA half-molecules bearing 2',3'-cyclic phosphate and 5'-OH termini. There are no conserved sequences at the splice sites, but the intron is invariably located at the same site in the gene, placing the splice sites an invariant distance from the constant structural features of the tRNA body.</text>
</comment>
<evidence type="ECO:0000259" key="14">
    <source>
        <dbReference type="Pfam" id="PF26577"/>
    </source>
</evidence>
<dbReference type="InterPro" id="IPR006676">
    <property type="entry name" value="tRNA_splic"/>
</dbReference>
<feature type="domain" description="tRNA intron endonuclease catalytic" evidence="13">
    <location>
        <begin position="216"/>
        <end position="299"/>
    </location>
</feature>
<feature type="active site" evidence="11">
    <location>
        <position position="245"/>
    </location>
</feature>
<keyword evidence="6 10" id="KW-0456">Lyase</keyword>
<evidence type="ECO:0000256" key="8">
    <source>
        <dbReference type="ARBA" id="ARBA00064779"/>
    </source>
</evidence>
<evidence type="ECO:0000256" key="9">
    <source>
        <dbReference type="ARBA" id="ARBA00070870"/>
    </source>
</evidence>
<dbReference type="SUPFAM" id="SSF53032">
    <property type="entry name" value="tRNA-intron endonuclease catalytic domain-like"/>
    <property type="match status" value="1"/>
</dbReference>
<dbReference type="PIRSF" id="PIRSF017250">
    <property type="entry name" value="tRNA_splic_SEN34"/>
    <property type="match status" value="1"/>
</dbReference>
<keyword evidence="5 10" id="KW-0819">tRNA processing</keyword>
<evidence type="ECO:0000256" key="5">
    <source>
        <dbReference type="ARBA" id="ARBA00022694"/>
    </source>
</evidence>
<keyword evidence="7 10" id="KW-0539">Nucleus</keyword>
<evidence type="ECO:0000256" key="11">
    <source>
        <dbReference type="PIRSR" id="PIRSR017250-50"/>
    </source>
</evidence>
<dbReference type="InterPro" id="IPR016690">
    <property type="entry name" value="TSEN34"/>
</dbReference>
<dbReference type="Pfam" id="PF01974">
    <property type="entry name" value="tRNA_int_endo"/>
    <property type="match status" value="1"/>
</dbReference>
<dbReference type="GO" id="GO:0000214">
    <property type="term" value="C:tRNA-intron endonuclease complex"/>
    <property type="evidence" value="ECO:0007669"/>
    <property type="project" value="UniProtKB-UniRule"/>
</dbReference>
<name>A0AAV7B4Z2_ENGPU</name>
<feature type="active site" evidence="11">
    <location>
        <position position="253"/>
    </location>
</feature>
<evidence type="ECO:0000256" key="12">
    <source>
        <dbReference type="SAM" id="MobiDB-lite"/>
    </source>
</evidence>
<dbReference type="EMBL" id="WNYA01000006">
    <property type="protein sequence ID" value="KAG8567592.1"/>
    <property type="molecule type" value="Genomic_DNA"/>
</dbReference>
<organism evidence="15 16">
    <name type="scientific">Engystomops pustulosus</name>
    <name type="common">Tungara frog</name>
    <name type="synonym">Physalaemus pustulosus</name>
    <dbReference type="NCBI Taxonomy" id="76066"/>
    <lineage>
        <taxon>Eukaryota</taxon>
        <taxon>Metazoa</taxon>
        <taxon>Chordata</taxon>
        <taxon>Craniata</taxon>
        <taxon>Vertebrata</taxon>
        <taxon>Euteleostomi</taxon>
        <taxon>Amphibia</taxon>
        <taxon>Batrachia</taxon>
        <taxon>Anura</taxon>
        <taxon>Neobatrachia</taxon>
        <taxon>Hyloidea</taxon>
        <taxon>Leptodactylidae</taxon>
        <taxon>Leiuperinae</taxon>
        <taxon>Engystomops</taxon>
    </lineage>
</organism>
<keyword evidence="16" id="KW-1185">Reference proteome</keyword>
<dbReference type="Proteomes" id="UP000824782">
    <property type="component" value="Unassembled WGS sequence"/>
</dbReference>
<dbReference type="PANTHER" id="PTHR13070:SF0">
    <property type="entry name" value="TRNA-SPLICING ENDONUCLEASE SUBUNIT SEN34"/>
    <property type="match status" value="1"/>
</dbReference>
<dbReference type="InterPro" id="IPR006677">
    <property type="entry name" value="tRNA_intron_Endonuc_cat-like"/>
</dbReference>
<dbReference type="InterPro" id="IPR011856">
    <property type="entry name" value="tRNA_endonuc-like_dom_sf"/>
</dbReference>
<feature type="region of interest" description="Disordered" evidence="12">
    <location>
        <begin position="141"/>
        <end position="160"/>
    </location>
</feature>
<dbReference type="FunFam" id="3.40.1350.10:FF:000002">
    <property type="entry name" value="tRNA-splicing endonuclease subunit Sen34"/>
    <property type="match status" value="1"/>
</dbReference>
<evidence type="ECO:0000259" key="13">
    <source>
        <dbReference type="Pfam" id="PF01974"/>
    </source>
</evidence>
<dbReference type="PANTHER" id="PTHR13070">
    <property type="entry name" value="TRNA-SPLICING ENDONUCLEASE SUBUNIT SEN34-RELATED"/>
    <property type="match status" value="1"/>
</dbReference>
<comment type="subcellular location">
    <subcellularLocation>
        <location evidence="1">Nucleus</location>
        <location evidence="1">Nucleolus</location>
    </subcellularLocation>
</comment>
<dbReference type="AlphaFoldDB" id="A0AAV7B4Z2"/>
<evidence type="ECO:0000256" key="3">
    <source>
        <dbReference type="ARBA" id="ARBA00012573"/>
    </source>
</evidence>
<feature type="domain" description="TSEN34 N-terminal" evidence="14">
    <location>
        <begin position="22"/>
        <end position="90"/>
    </location>
</feature>
<dbReference type="NCBIfam" id="TIGR00324">
    <property type="entry name" value="endA"/>
    <property type="match status" value="1"/>
</dbReference>
<dbReference type="EC" id="4.6.1.16" evidence="3 10"/>
<evidence type="ECO:0000256" key="4">
    <source>
        <dbReference type="ARBA" id="ARBA00022664"/>
    </source>
</evidence>
<reference evidence="15" key="1">
    <citation type="thesis" date="2020" institute="ProQuest LLC" country="789 East Eisenhower Parkway, Ann Arbor, MI, USA">
        <title>Comparative Genomics and Chromosome Evolution.</title>
        <authorList>
            <person name="Mudd A.B."/>
        </authorList>
    </citation>
    <scope>NUCLEOTIDE SEQUENCE</scope>
    <source>
        <strain evidence="15">237g6f4</strain>
        <tissue evidence="15">Blood</tissue>
    </source>
</reference>
<protein>
    <recommendedName>
        <fullName evidence="9 10">tRNA-splicing endonuclease subunit Sen34</fullName>
        <ecNumber evidence="3 10">4.6.1.16</ecNumber>
    </recommendedName>
</protein>
<dbReference type="GO" id="GO:0003676">
    <property type="term" value="F:nucleic acid binding"/>
    <property type="evidence" value="ECO:0007669"/>
    <property type="project" value="InterPro"/>
</dbReference>
<evidence type="ECO:0000256" key="10">
    <source>
        <dbReference type="PIRNR" id="PIRNR017250"/>
    </source>
</evidence>
<evidence type="ECO:0000256" key="1">
    <source>
        <dbReference type="ARBA" id="ARBA00004604"/>
    </source>
</evidence>
<gene>
    <name evidence="15" type="ORF">GDO81_013706</name>
</gene>
<evidence type="ECO:0000313" key="16">
    <source>
        <dbReference type="Proteomes" id="UP000824782"/>
    </source>
</evidence>
<dbReference type="GO" id="GO:0005730">
    <property type="term" value="C:nucleolus"/>
    <property type="evidence" value="ECO:0007669"/>
    <property type="project" value="UniProtKB-SubCell"/>
</dbReference>
<comment type="similarity">
    <text evidence="2 10">Belongs to the tRNA-intron endonuclease family.</text>
</comment>
<evidence type="ECO:0000256" key="7">
    <source>
        <dbReference type="ARBA" id="ARBA00023242"/>
    </source>
</evidence>
<dbReference type="Pfam" id="PF26577">
    <property type="entry name" value="TSEN34_N"/>
    <property type="match status" value="1"/>
</dbReference>
<comment type="subunit">
    <text evidence="8">tRNA splicing endonuclease is a heterotetramer composed of TSEN2, TSEN15, TSEN34/LENG5 and TSEN54. tRNA splicing endonuclease complex also contains proteins of the pre-mRNA 3'-end processing machinery such as CLP1, CPSF1, CPSF4 and CSTF2.</text>
</comment>
<dbReference type="GO" id="GO:0000213">
    <property type="term" value="F:tRNA-intron lyase activity"/>
    <property type="evidence" value="ECO:0007669"/>
    <property type="project" value="UniProtKB-UniRule"/>
</dbReference>
<feature type="active site" evidence="11">
    <location>
        <position position="284"/>
    </location>
</feature>
<evidence type="ECO:0000313" key="15">
    <source>
        <dbReference type="EMBL" id="KAG8567592.1"/>
    </source>
</evidence>
<evidence type="ECO:0000256" key="2">
    <source>
        <dbReference type="ARBA" id="ARBA00008078"/>
    </source>
</evidence>
<sequence length="307" mass="35131">MELCTQEEDSVQGTAATENSRIQIHFQQGTAFVWRAEDARRTREEHGLVGNLVGALVRKPRQNTRLGLPLQLLPEEARLLLEIGAAQLVHHGSSADKTYDVDEKESYAQFLHQSYEEQWKLALQEKKRTLEGLSERIVEGRSKRKRQRIDQNEEPMELSSQGPIKELLNLEQTFHFPKEAMMVQIPTAQLHTGNVEEVDIQENKSEWPYLDKENHETRYKVFSDLWQKGYYLTSGGKFGGDFLVYPGDPMRFHAHYIAICFSQAEDIALSDIITAGRLGTNVKKTVLLCSLDREGHVTYTSLQWSGL</sequence>
<dbReference type="CDD" id="cd22363">
    <property type="entry name" value="tRNA-intron_lyase_C"/>
    <property type="match status" value="1"/>
</dbReference>
<dbReference type="Gene3D" id="3.40.1350.10">
    <property type="match status" value="1"/>
</dbReference>
<comment type="caution">
    <text evidence="15">The sequence shown here is derived from an EMBL/GenBank/DDBJ whole genome shotgun (WGS) entry which is preliminary data.</text>
</comment>
<dbReference type="GO" id="GO:0006397">
    <property type="term" value="P:mRNA processing"/>
    <property type="evidence" value="ECO:0007669"/>
    <property type="project" value="UniProtKB-KW"/>
</dbReference>
<dbReference type="InterPro" id="IPR059049">
    <property type="entry name" value="TSEN34_N"/>
</dbReference>
<evidence type="ECO:0000256" key="6">
    <source>
        <dbReference type="ARBA" id="ARBA00023239"/>
    </source>
</evidence>